<dbReference type="AlphaFoldDB" id="A0AAV4PPQ0"/>
<protein>
    <submittedName>
        <fullName evidence="1">Uncharacterized protein</fullName>
    </submittedName>
</protein>
<sequence>MSAGEHTLCGAFWITMAKDRKTLHFFLSSSLTAEEQEQTCRSTKDNGLLALSLPNCVPSRFTEKPREIRLLRASVCIQR</sequence>
<evidence type="ECO:0000313" key="2">
    <source>
        <dbReference type="Proteomes" id="UP001054837"/>
    </source>
</evidence>
<comment type="caution">
    <text evidence="1">The sequence shown here is derived from an EMBL/GenBank/DDBJ whole genome shotgun (WGS) entry which is preliminary data.</text>
</comment>
<dbReference type="Proteomes" id="UP001054837">
    <property type="component" value="Unassembled WGS sequence"/>
</dbReference>
<name>A0AAV4PPQ0_9ARAC</name>
<proteinExistence type="predicted"/>
<gene>
    <name evidence="1" type="ORF">CDAR_498391</name>
</gene>
<organism evidence="1 2">
    <name type="scientific">Caerostris darwini</name>
    <dbReference type="NCBI Taxonomy" id="1538125"/>
    <lineage>
        <taxon>Eukaryota</taxon>
        <taxon>Metazoa</taxon>
        <taxon>Ecdysozoa</taxon>
        <taxon>Arthropoda</taxon>
        <taxon>Chelicerata</taxon>
        <taxon>Arachnida</taxon>
        <taxon>Araneae</taxon>
        <taxon>Araneomorphae</taxon>
        <taxon>Entelegynae</taxon>
        <taxon>Araneoidea</taxon>
        <taxon>Araneidae</taxon>
        <taxon>Caerostris</taxon>
    </lineage>
</organism>
<accession>A0AAV4PPQ0</accession>
<dbReference type="EMBL" id="BPLQ01003293">
    <property type="protein sequence ID" value="GIX99382.1"/>
    <property type="molecule type" value="Genomic_DNA"/>
</dbReference>
<keyword evidence="2" id="KW-1185">Reference proteome</keyword>
<evidence type="ECO:0000313" key="1">
    <source>
        <dbReference type="EMBL" id="GIX99382.1"/>
    </source>
</evidence>
<reference evidence="1 2" key="1">
    <citation type="submission" date="2021-06" db="EMBL/GenBank/DDBJ databases">
        <title>Caerostris darwini draft genome.</title>
        <authorList>
            <person name="Kono N."/>
            <person name="Arakawa K."/>
        </authorList>
    </citation>
    <scope>NUCLEOTIDE SEQUENCE [LARGE SCALE GENOMIC DNA]</scope>
</reference>